<dbReference type="VEuPathDB" id="FungiDB:I7I52_12634"/>
<dbReference type="Proteomes" id="UP000670092">
    <property type="component" value="Unassembled WGS sequence"/>
</dbReference>
<dbReference type="EMBL" id="JAEVHI010000006">
    <property type="protein sequence ID" value="KAG5288971.1"/>
    <property type="molecule type" value="Genomic_DNA"/>
</dbReference>
<accession>A0A8H7YDB5</accession>
<protein>
    <submittedName>
        <fullName evidence="1">Uncharacterized protein</fullName>
    </submittedName>
</protein>
<gene>
    <name evidence="1" type="ORF">I7I52_12634</name>
</gene>
<dbReference type="AlphaFoldDB" id="A0A8H7YDB5"/>
<name>A0A8H7YDB5_AJECA</name>
<dbReference type="OrthoDB" id="1724632at2759"/>
<comment type="caution">
    <text evidence="1">The sequence shown here is derived from an EMBL/GenBank/DDBJ whole genome shotgun (WGS) entry which is preliminary data.</text>
</comment>
<reference evidence="1 2" key="1">
    <citation type="submission" date="2021-01" db="EMBL/GenBank/DDBJ databases">
        <title>Chromosome-level genome assembly of a human fungal pathogen reveals clustering of transcriptionally co-regulated genes.</title>
        <authorList>
            <person name="Voorhies M."/>
            <person name="Cohen S."/>
            <person name="Shea T.P."/>
            <person name="Petrus S."/>
            <person name="Munoz J.F."/>
            <person name="Poplawski S."/>
            <person name="Goldman W.E."/>
            <person name="Michael T."/>
            <person name="Cuomo C.A."/>
            <person name="Sil A."/>
            <person name="Beyhan S."/>
        </authorList>
    </citation>
    <scope>NUCLEOTIDE SEQUENCE [LARGE SCALE GENOMIC DNA]</scope>
    <source>
        <strain evidence="1 2">G184AR</strain>
    </source>
</reference>
<sequence length="118" mass="13740">MSVLFAMHVASAPWRCLQREWVLRTKPSLSGRYSFWKIAPAIRSARCMTIYLPLSWNLLPADQSPPCGCRDLGRIPQHYQDDRWHLCFLQILVRSRKNDTPEAVKVMETDALRLEVEV</sequence>
<evidence type="ECO:0000313" key="2">
    <source>
        <dbReference type="Proteomes" id="UP000670092"/>
    </source>
</evidence>
<proteinExistence type="predicted"/>
<organism evidence="1 2">
    <name type="scientific">Ajellomyces capsulatus</name>
    <name type="common">Darling's disease fungus</name>
    <name type="synonym">Histoplasma capsulatum</name>
    <dbReference type="NCBI Taxonomy" id="5037"/>
    <lineage>
        <taxon>Eukaryota</taxon>
        <taxon>Fungi</taxon>
        <taxon>Dikarya</taxon>
        <taxon>Ascomycota</taxon>
        <taxon>Pezizomycotina</taxon>
        <taxon>Eurotiomycetes</taxon>
        <taxon>Eurotiomycetidae</taxon>
        <taxon>Onygenales</taxon>
        <taxon>Ajellomycetaceae</taxon>
        <taxon>Histoplasma</taxon>
    </lineage>
</organism>
<evidence type="ECO:0000313" key="1">
    <source>
        <dbReference type="EMBL" id="KAG5288971.1"/>
    </source>
</evidence>